<reference evidence="5 6" key="1">
    <citation type="submission" date="2017-05" db="EMBL/GenBank/DDBJ databases">
        <title>Vagococcus spp. assemblies.</title>
        <authorList>
            <person name="Gulvik C.A."/>
        </authorList>
    </citation>
    <scope>NUCLEOTIDE SEQUENCE [LARGE SCALE GENOMIC DNA]</scope>
    <source>
        <strain evidence="5 6">CCUG 51432</strain>
    </source>
</reference>
<comment type="caution">
    <text evidence="5">The sequence shown here is derived from an EMBL/GenBank/DDBJ whole genome shotgun (WGS) entry which is preliminary data.</text>
</comment>
<organism evidence="5 6">
    <name type="scientific">Vagococcus elongatus</name>
    <dbReference type="NCBI Taxonomy" id="180344"/>
    <lineage>
        <taxon>Bacteria</taxon>
        <taxon>Bacillati</taxon>
        <taxon>Bacillota</taxon>
        <taxon>Bacilli</taxon>
        <taxon>Lactobacillales</taxon>
        <taxon>Enterococcaceae</taxon>
        <taxon>Vagococcus</taxon>
    </lineage>
</organism>
<dbReference type="Proteomes" id="UP000287605">
    <property type="component" value="Unassembled WGS sequence"/>
</dbReference>
<dbReference type="Pfam" id="PF21984">
    <property type="entry name" value="DnaD_N"/>
    <property type="match status" value="1"/>
</dbReference>
<dbReference type="PANTHER" id="PTHR37293:SF6">
    <property type="entry name" value="DNA REPLICATION PROTEIN DNAD"/>
    <property type="match status" value="1"/>
</dbReference>
<dbReference type="SUPFAM" id="SSF158499">
    <property type="entry name" value="DnaD domain-like"/>
    <property type="match status" value="1"/>
</dbReference>
<dbReference type="InterPro" id="IPR053843">
    <property type="entry name" value="DnaD_N"/>
</dbReference>
<dbReference type="EMBL" id="NGKA01000001">
    <property type="protein sequence ID" value="RSU15684.1"/>
    <property type="molecule type" value="Genomic_DNA"/>
</dbReference>
<feature type="domain" description="DnaB/C C-terminal" evidence="3">
    <location>
        <begin position="129"/>
        <end position="200"/>
    </location>
</feature>
<dbReference type="InterPro" id="IPR034829">
    <property type="entry name" value="DnaD-like_sf"/>
</dbReference>
<dbReference type="AlphaFoldDB" id="A0A430B5V3"/>
<feature type="region of interest" description="Disordered" evidence="2">
    <location>
        <begin position="205"/>
        <end position="241"/>
    </location>
</feature>
<evidence type="ECO:0000256" key="1">
    <source>
        <dbReference type="ARBA" id="ARBA00093462"/>
    </source>
</evidence>
<keyword evidence="6" id="KW-1185">Reference proteome</keyword>
<comment type="similarity">
    <text evidence="1">Belongs to the DnaB/DnaD family.</text>
</comment>
<name>A0A430B5V3_9ENTE</name>
<dbReference type="OrthoDB" id="9770238at2"/>
<accession>A0A430B5V3</accession>
<proteinExistence type="inferred from homology"/>
<gene>
    <name evidence="5" type="ORF">CBF29_01010</name>
</gene>
<dbReference type="Gene3D" id="1.10.10.630">
    <property type="entry name" value="DnaD domain-like"/>
    <property type="match status" value="1"/>
</dbReference>
<dbReference type="InterPro" id="IPR053162">
    <property type="entry name" value="DnaD"/>
</dbReference>
<evidence type="ECO:0000313" key="6">
    <source>
        <dbReference type="Proteomes" id="UP000287605"/>
    </source>
</evidence>
<evidence type="ECO:0000259" key="4">
    <source>
        <dbReference type="Pfam" id="PF21984"/>
    </source>
</evidence>
<feature type="domain" description="DnaD N-terminal" evidence="4">
    <location>
        <begin position="17"/>
        <end position="115"/>
    </location>
</feature>
<evidence type="ECO:0000259" key="3">
    <source>
        <dbReference type="Pfam" id="PF07261"/>
    </source>
</evidence>
<evidence type="ECO:0000313" key="5">
    <source>
        <dbReference type="EMBL" id="RSU15684.1"/>
    </source>
</evidence>
<dbReference type="RefSeq" id="WP_126806345.1">
    <property type="nucleotide sequence ID" value="NZ_NGKA01000001.1"/>
</dbReference>
<protein>
    <submittedName>
        <fullName evidence="5">Uncharacterized protein</fullName>
    </submittedName>
</protein>
<sequence length="241" mass="28370">MMLKLSEFLQEGSTNLSNLIIKYYKKIGLNEVELALYLQLVMYHDQGDLFPDMEEIASNMDVSLKEVYGNIQGLLTKKAIKMESIRDEQGKQADQYNLFLIFDLIGNYLISNKQKEKIDADEQGIVELYQSFEKEFGRMLSPIERETIGYWIEDDKYSLPLIHLALREAVLNQAYNLKYIDRVLLSWERKNLKTKNEVLEALNRRKKSVSENDKQQFDKEQKKQGRVPLYNWLDPNNQSQK</sequence>
<dbReference type="InterPro" id="IPR006343">
    <property type="entry name" value="DnaB/C_C"/>
</dbReference>
<dbReference type="PANTHER" id="PTHR37293">
    <property type="entry name" value="PHAGE REPLICATION PROTEIN-RELATED"/>
    <property type="match status" value="1"/>
</dbReference>
<evidence type="ECO:0000256" key="2">
    <source>
        <dbReference type="SAM" id="MobiDB-lite"/>
    </source>
</evidence>
<dbReference type="Gene3D" id="1.10.10.10">
    <property type="entry name" value="Winged helix-like DNA-binding domain superfamily/Winged helix DNA-binding domain"/>
    <property type="match status" value="1"/>
</dbReference>
<dbReference type="NCBIfam" id="TIGR01446">
    <property type="entry name" value="DnaD_dom"/>
    <property type="match status" value="1"/>
</dbReference>
<feature type="compositionally biased region" description="Basic and acidic residues" evidence="2">
    <location>
        <begin position="208"/>
        <end position="223"/>
    </location>
</feature>
<dbReference type="Pfam" id="PF07261">
    <property type="entry name" value="DnaB_2"/>
    <property type="match status" value="1"/>
</dbReference>
<dbReference type="InterPro" id="IPR036388">
    <property type="entry name" value="WH-like_DNA-bd_sf"/>
</dbReference>